<dbReference type="CDD" id="cd00118">
    <property type="entry name" value="LysM"/>
    <property type="match status" value="1"/>
</dbReference>
<dbReference type="PROSITE" id="PS51782">
    <property type="entry name" value="LYSM"/>
    <property type="match status" value="1"/>
</dbReference>
<dbReference type="InterPro" id="IPR045361">
    <property type="entry name" value="CIS_tube_prot_N"/>
</dbReference>
<dbReference type="AlphaFoldDB" id="A0A7K1UA08"/>
<evidence type="ECO:0000313" key="3">
    <source>
        <dbReference type="Proteomes" id="UP000461730"/>
    </source>
</evidence>
<organism evidence="2 3">
    <name type="scientific">Chitinophaga tropicalis</name>
    <dbReference type="NCBI Taxonomy" id="2683588"/>
    <lineage>
        <taxon>Bacteria</taxon>
        <taxon>Pseudomonadati</taxon>
        <taxon>Bacteroidota</taxon>
        <taxon>Chitinophagia</taxon>
        <taxon>Chitinophagales</taxon>
        <taxon>Chitinophagaceae</taxon>
        <taxon>Chitinophaga</taxon>
    </lineage>
</organism>
<accession>A0A7K1UA08</accession>
<dbReference type="Pfam" id="PF19266">
    <property type="entry name" value="CIS_tube"/>
    <property type="match status" value="1"/>
</dbReference>
<dbReference type="Gene3D" id="3.10.350.10">
    <property type="entry name" value="LysM domain"/>
    <property type="match status" value="1"/>
</dbReference>
<gene>
    <name evidence="2" type="ORF">GO493_22955</name>
</gene>
<keyword evidence="3" id="KW-1185">Reference proteome</keyword>
<comment type="caution">
    <text evidence="2">The sequence shown here is derived from an EMBL/GenBank/DDBJ whole genome shotgun (WGS) entry which is preliminary data.</text>
</comment>
<feature type="domain" description="LysM" evidence="1">
    <location>
        <begin position="168"/>
        <end position="215"/>
    </location>
</feature>
<dbReference type="Proteomes" id="UP000461730">
    <property type="component" value="Unassembled WGS sequence"/>
</dbReference>
<sequence>MPDITKLKITASRDMAGKDSLGSIDAMINPAGYSTTYNADYRKSEEIGASETTQIFMGAGPSSLNLDLLVDGTGILPIPEGLTVTAYIKKLTDLVFTYHGPLHRPNFLMITWGGVLFNGMCSSLTTNYKLFNSDGTALRAEIKLSLLKSIDFSTKKKKAANQSPDMTHIRTVKAGDTLPAMVYRIYGDPSYYMEVARINGLNSVHDIRPGDQLYFPPLKKI</sequence>
<reference evidence="2 3" key="1">
    <citation type="submission" date="2019-12" db="EMBL/GenBank/DDBJ databases">
        <title>Chitinophaga sp. strain ysch24 (GDMCC 1.1355), whole genome shotgun sequence.</title>
        <authorList>
            <person name="Zhang X."/>
        </authorList>
    </citation>
    <scope>NUCLEOTIDE SEQUENCE [LARGE SCALE GENOMIC DNA]</scope>
    <source>
        <strain evidence="3">ysch24</strain>
    </source>
</reference>
<name>A0A7K1UA08_9BACT</name>
<proteinExistence type="predicted"/>
<dbReference type="InterPro" id="IPR036779">
    <property type="entry name" value="LysM_dom_sf"/>
</dbReference>
<evidence type="ECO:0000259" key="1">
    <source>
        <dbReference type="PROSITE" id="PS51782"/>
    </source>
</evidence>
<dbReference type="EMBL" id="WRXN01000012">
    <property type="protein sequence ID" value="MVT11146.1"/>
    <property type="molecule type" value="Genomic_DNA"/>
</dbReference>
<evidence type="ECO:0000313" key="2">
    <source>
        <dbReference type="EMBL" id="MVT11146.1"/>
    </source>
</evidence>
<dbReference type="InterPro" id="IPR018392">
    <property type="entry name" value="LysM"/>
</dbReference>
<protein>
    <recommendedName>
        <fullName evidence="1">LysM domain-containing protein</fullName>
    </recommendedName>
</protein>
<dbReference type="RefSeq" id="WP_157308576.1">
    <property type="nucleotide sequence ID" value="NZ_WRXN01000012.1"/>
</dbReference>